<accession>G9XI72</accession>
<dbReference type="HOGENOM" id="CLU_1812665_0_0_9"/>
<evidence type="ECO:0000313" key="3">
    <source>
        <dbReference type="Proteomes" id="UP000004416"/>
    </source>
</evidence>
<evidence type="ECO:0000313" key="2">
    <source>
        <dbReference type="EMBL" id="EHL08555.1"/>
    </source>
</evidence>
<protein>
    <submittedName>
        <fullName evidence="2">Uncharacterized protein</fullName>
    </submittedName>
</protein>
<proteinExistence type="predicted"/>
<dbReference type="Proteomes" id="UP000004416">
    <property type="component" value="Unassembled WGS sequence"/>
</dbReference>
<dbReference type="AlphaFoldDB" id="G9XI72"/>
<feature type="region of interest" description="Disordered" evidence="1">
    <location>
        <begin position="1"/>
        <end position="142"/>
    </location>
</feature>
<feature type="compositionally biased region" description="Polar residues" evidence="1">
    <location>
        <begin position="55"/>
        <end position="68"/>
    </location>
</feature>
<organism evidence="2 3">
    <name type="scientific">Desulfitobacterium hafniense DP7</name>
    <dbReference type="NCBI Taxonomy" id="537010"/>
    <lineage>
        <taxon>Bacteria</taxon>
        <taxon>Bacillati</taxon>
        <taxon>Bacillota</taxon>
        <taxon>Clostridia</taxon>
        <taxon>Eubacteriales</taxon>
        <taxon>Desulfitobacteriaceae</taxon>
        <taxon>Desulfitobacterium</taxon>
    </lineage>
</organism>
<feature type="compositionally biased region" description="Polar residues" evidence="1">
    <location>
        <begin position="1"/>
        <end position="11"/>
    </location>
</feature>
<dbReference type="EMBL" id="AFZX01000019">
    <property type="protein sequence ID" value="EHL08555.1"/>
    <property type="molecule type" value="Genomic_DNA"/>
</dbReference>
<name>G9XI72_DESHA</name>
<feature type="compositionally biased region" description="Basic and acidic residues" evidence="1">
    <location>
        <begin position="97"/>
        <end position="114"/>
    </location>
</feature>
<sequence length="142" mass="14786">MGFEKPNQSGGTKKANDKGDKGLQYFLVGRKPGQGTEEAVTADQGKVGAAPENIEINTVQAAHGNNSGKDGMDLQFGLQQPGYGSRGSPGGNSQQNTEKRVAGQGHDSGHRESESEAPIGGKIRNVEDAEGNIDAKSQHAVD</sequence>
<comment type="caution">
    <text evidence="2">The sequence shown here is derived from an EMBL/GenBank/DDBJ whole genome shotgun (WGS) entry which is preliminary data.</text>
</comment>
<evidence type="ECO:0000256" key="1">
    <source>
        <dbReference type="SAM" id="MobiDB-lite"/>
    </source>
</evidence>
<reference evidence="2 3" key="1">
    <citation type="submission" date="2011-08" db="EMBL/GenBank/DDBJ databases">
        <authorList>
            <person name="Weinstock G."/>
            <person name="Sodergren E."/>
            <person name="Clifton S."/>
            <person name="Fulton L."/>
            <person name="Fulton B."/>
            <person name="Courtney L."/>
            <person name="Fronick C."/>
            <person name="Harrison M."/>
            <person name="Strong C."/>
            <person name="Farmer C."/>
            <person name="Delahaunty K."/>
            <person name="Markovic C."/>
            <person name="Hall O."/>
            <person name="Minx P."/>
            <person name="Tomlinson C."/>
            <person name="Mitreva M."/>
            <person name="Hou S."/>
            <person name="Chen J."/>
            <person name="Wollam A."/>
            <person name="Pepin K.H."/>
            <person name="Johnson M."/>
            <person name="Bhonagiri V."/>
            <person name="Zhang X."/>
            <person name="Suruliraj S."/>
            <person name="Warren W."/>
            <person name="Chinwalla A."/>
            <person name="Mardis E.R."/>
            <person name="Wilson R.K."/>
        </authorList>
    </citation>
    <scope>NUCLEOTIDE SEQUENCE [LARGE SCALE GENOMIC DNA]</scope>
    <source>
        <strain evidence="2 3">DP7</strain>
    </source>
</reference>
<gene>
    <name evidence="2" type="ORF">HMPREF0322_00648</name>
</gene>